<dbReference type="PANTHER" id="PTHR46796">
    <property type="entry name" value="HTH-TYPE TRANSCRIPTIONAL ACTIVATOR RHAS-RELATED"/>
    <property type="match status" value="1"/>
</dbReference>
<dbReference type="Gene3D" id="1.10.10.60">
    <property type="entry name" value="Homeodomain-like"/>
    <property type="match status" value="1"/>
</dbReference>
<name>A0A7L4ZU46_9BACT</name>
<dbReference type="Pfam" id="PF12833">
    <property type="entry name" value="HTH_18"/>
    <property type="match status" value="1"/>
</dbReference>
<sequence>MEAHYAACAHTGIGLYVTAIWQVEGMPPHRHETILPKGIVELIFSFADPLRVALGSEGASQPTPTCFISGLNTVPLQLRAPQAQALFGVQLTPLAVRKLLRVPAGEFLNRITDLRLLSPAFGSLADQLAGAGSFAGRRALVEAWVQRQLQEVPKREVLLSSYLNTPAVAAPSVAELAARACYSPRQLSRKAHELFGISAEALLGYKRYVGALQALHQPGKTLTTVGLECGYYDQAHFIREFRHFTGMAPGGYRRQLSARPGHLFQ</sequence>
<evidence type="ECO:0000256" key="2">
    <source>
        <dbReference type="ARBA" id="ARBA00023125"/>
    </source>
</evidence>
<keyword evidence="1" id="KW-0805">Transcription regulation</keyword>
<dbReference type="InterPro" id="IPR009057">
    <property type="entry name" value="Homeodomain-like_sf"/>
</dbReference>
<dbReference type="GO" id="GO:0003700">
    <property type="term" value="F:DNA-binding transcription factor activity"/>
    <property type="evidence" value="ECO:0007669"/>
    <property type="project" value="InterPro"/>
</dbReference>
<evidence type="ECO:0000256" key="1">
    <source>
        <dbReference type="ARBA" id="ARBA00023015"/>
    </source>
</evidence>
<accession>A0A7L4ZU46</accession>
<organism evidence="4 5">
    <name type="scientific">Hymenobacter busanensis</name>
    <dbReference type="NCBI Taxonomy" id="2607656"/>
    <lineage>
        <taxon>Bacteria</taxon>
        <taxon>Pseudomonadati</taxon>
        <taxon>Bacteroidota</taxon>
        <taxon>Cytophagia</taxon>
        <taxon>Cytophagales</taxon>
        <taxon>Hymenobacteraceae</taxon>
        <taxon>Hymenobacter</taxon>
    </lineage>
</organism>
<proteinExistence type="predicted"/>
<dbReference type="SUPFAM" id="SSF46689">
    <property type="entry name" value="Homeodomain-like"/>
    <property type="match status" value="1"/>
</dbReference>
<dbReference type="InterPro" id="IPR046532">
    <property type="entry name" value="DUF6597"/>
</dbReference>
<comment type="caution">
    <text evidence="4">The sequence shown here is derived from an EMBL/GenBank/DDBJ whole genome shotgun (WGS) entry which is preliminary data.</text>
</comment>
<dbReference type="Proteomes" id="UP000326380">
    <property type="component" value="Unassembled WGS sequence"/>
</dbReference>
<dbReference type="AlphaFoldDB" id="A0A7L4ZU46"/>
<dbReference type="SMART" id="SM00342">
    <property type="entry name" value="HTH_ARAC"/>
    <property type="match status" value="1"/>
</dbReference>
<reference evidence="4 5" key="1">
    <citation type="submission" date="2019-09" db="EMBL/GenBank/DDBJ databases">
        <title>Genome sequence of Hymenobacter sp. M3.</title>
        <authorList>
            <person name="Srinivasan S."/>
        </authorList>
    </citation>
    <scope>NUCLEOTIDE SEQUENCE [LARGE SCALE GENOMIC DNA]</scope>
    <source>
        <strain evidence="4 5">M3</strain>
    </source>
</reference>
<dbReference type="PROSITE" id="PS01124">
    <property type="entry name" value="HTH_ARAC_FAMILY_2"/>
    <property type="match status" value="1"/>
</dbReference>
<gene>
    <name evidence="4" type="ORF">F0P96_01425</name>
</gene>
<keyword evidence="5" id="KW-1185">Reference proteome</keyword>
<dbReference type="InterPro" id="IPR018060">
    <property type="entry name" value="HTH_AraC"/>
</dbReference>
<keyword evidence="3" id="KW-0804">Transcription</keyword>
<evidence type="ECO:0000313" key="4">
    <source>
        <dbReference type="EMBL" id="KAA9339314.1"/>
    </source>
</evidence>
<protein>
    <submittedName>
        <fullName evidence="4">Helix-turn-helix transcriptional regulator</fullName>
    </submittedName>
</protein>
<dbReference type="PANTHER" id="PTHR46796:SF13">
    <property type="entry name" value="HTH-TYPE TRANSCRIPTIONAL ACTIVATOR RHAS"/>
    <property type="match status" value="1"/>
</dbReference>
<dbReference type="GO" id="GO:0043565">
    <property type="term" value="F:sequence-specific DNA binding"/>
    <property type="evidence" value="ECO:0007669"/>
    <property type="project" value="InterPro"/>
</dbReference>
<keyword evidence="2" id="KW-0238">DNA-binding</keyword>
<dbReference type="EMBL" id="VTWU01000001">
    <property type="protein sequence ID" value="KAA9339314.1"/>
    <property type="molecule type" value="Genomic_DNA"/>
</dbReference>
<evidence type="ECO:0000256" key="3">
    <source>
        <dbReference type="ARBA" id="ARBA00023163"/>
    </source>
</evidence>
<evidence type="ECO:0000313" key="5">
    <source>
        <dbReference type="Proteomes" id="UP000326380"/>
    </source>
</evidence>
<dbReference type="Pfam" id="PF20240">
    <property type="entry name" value="DUF6597"/>
    <property type="match status" value="1"/>
</dbReference>
<dbReference type="InterPro" id="IPR050204">
    <property type="entry name" value="AraC_XylS_family_regulators"/>
</dbReference>
<dbReference type="RefSeq" id="WP_151076962.1">
    <property type="nucleotide sequence ID" value="NZ_CP047647.1"/>
</dbReference>